<sequence>MTTPAPRKILLFLLVWLSAAWFGSWEFNPNNATRLFAAISLVEDGDARIDEFAPLTIDKAQFDGHVFLDKAPGMTLMALPAVALATAVTGERSTAMPLRFDDPALGRFLRLRLRLAAASGPALLTAIAAVLLYDLALALTGSAAAALVAALGYALGTPAWGWSTTIAGHAAVAALYVIAVWALWQGRGRYALLGGAALGWAVVVEYQAVLAGLAIAFWAAWQWRTRLDHRRLLALAAAGGVVALLPLGAYNQLAFGTPFRIAYAGVQGFEGMQQGLFGLTWPRPRVLLEILVGDRRGLFWCAPVLLLAPMGLSLIAERPRTRGLAAVAAAVIAIVLLVNAAYFYWDGGNSTGPRHAVPLVGLAALGLAAAWQAGGWTRLAIAVLLPVSMAINLMIAAAEIFAPPEYRWPLWSAVYELRFSRGDLRSWPSEWLGWTPWHGFQLYLAVALPLLLLLVRSVRRGSS</sequence>
<evidence type="ECO:0000256" key="8">
    <source>
        <dbReference type="SAM" id="Phobius"/>
    </source>
</evidence>
<keyword evidence="3" id="KW-0328">Glycosyltransferase</keyword>
<evidence type="ECO:0008006" key="11">
    <source>
        <dbReference type="Google" id="ProtNLM"/>
    </source>
</evidence>
<dbReference type="PANTHER" id="PTHR33908:SF3">
    <property type="entry name" value="UNDECAPRENYL PHOSPHATE-ALPHA-4-AMINO-4-DEOXY-L-ARABINOSE ARABINOSYL TRANSFERASE"/>
    <property type="match status" value="1"/>
</dbReference>
<dbReference type="PANTHER" id="PTHR33908">
    <property type="entry name" value="MANNOSYLTRANSFERASE YKCB-RELATED"/>
    <property type="match status" value="1"/>
</dbReference>
<keyword evidence="6 8" id="KW-1133">Transmembrane helix</keyword>
<feature type="transmembrane region" description="Helical" evidence="8">
    <location>
        <begin position="135"/>
        <end position="154"/>
    </location>
</feature>
<protein>
    <recommendedName>
        <fullName evidence="11">Glycosyltransferase RgtA/B/C/D-like domain-containing protein</fullName>
    </recommendedName>
</protein>
<feature type="transmembrane region" description="Helical" evidence="8">
    <location>
        <begin position="166"/>
        <end position="184"/>
    </location>
</feature>
<reference evidence="9 10" key="1">
    <citation type="submission" date="2023-07" db="EMBL/GenBank/DDBJ databases">
        <authorList>
            <person name="Kim M.K."/>
        </authorList>
    </citation>
    <scope>NUCLEOTIDE SEQUENCE [LARGE SCALE GENOMIC DNA]</scope>
    <source>
        <strain evidence="9 10">KR1UV-12</strain>
    </source>
</reference>
<feature type="transmembrane region" description="Helical" evidence="8">
    <location>
        <begin position="356"/>
        <end position="374"/>
    </location>
</feature>
<feature type="transmembrane region" description="Helical" evidence="8">
    <location>
        <begin position="71"/>
        <end position="90"/>
    </location>
</feature>
<accession>A0ABT9EM82</accession>
<comment type="caution">
    <text evidence="9">The sequence shown here is derived from an EMBL/GenBank/DDBJ whole genome shotgun (WGS) entry which is preliminary data.</text>
</comment>
<dbReference type="EMBL" id="JAUUDS010000007">
    <property type="protein sequence ID" value="MDP1028060.1"/>
    <property type="molecule type" value="Genomic_DNA"/>
</dbReference>
<gene>
    <name evidence="9" type="ORF">Q5H91_12620</name>
</gene>
<dbReference type="RefSeq" id="WP_305173776.1">
    <property type="nucleotide sequence ID" value="NZ_JAUUDS010000007.1"/>
</dbReference>
<evidence type="ECO:0000256" key="5">
    <source>
        <dbReference type="ARBA" id="ARBA00022692"/>
    </source>
</evidence>
<feature type="transmembrane region" description="Helical" evidence="8">
    <location>
        <begin position="437"/>
        <end position="455"/>
    </location>
</feature>
<evidence type="ECO:0000256" key="3">
    <source>
        <dbReference type="ARBA" id="ARBA00022676"/>
    </source>
</evidence>
<name>A0ABT9EM82_9SPHN</name>
<keyword evidence="4" id="KW-0808">Transferase</keyword>
<evidence type="ECO:0000313" key="9">
    <source>
        <dbReference type="EMBL" id="MDP1028060.1"/>
    </source>
</evidence>
<comment type="subcellular location">
    <subcellularLocation>
        <location evidence="1">Cell membrane</location>
        <topology evidence="1">Multi-pass membrane protein</topology>
    </subcellularLocation>
</comment>
<dbReference type="InterPro" id="IPR050297">
    <property type="entry name" value="LipidA_mod_glycosyltrf_83"/>
</dbReference>
<proteinExistence type="predicted"/>
<keyword evidence="7 8" id="KW-0472">Membrane</keyword>
<keyword evidence="10" id="KW-1185">Reference proteome</keyword>
<feature type="transmembrane region" description="Helical" evidence="8">
    <location>
        <begin position="111"/>
        <end position="129"/>
    </location>
</feature>
<dbReference type="Proteomes" id="UP001230685">
    <property type="component" value="Unassembled WGS sequence"/>
</dbReference>
<feature type="transmembrane region" description="Helical" evidence="8">
    <location>
        <begin position="323"/>
        <end position="344"/>
    </location>
</feature>
<feature type="transmembrane region" description="Helical" evidence="8">
    <location>
        <begin position="381"/>
        <end position="402"/>
    </location>
</feature>
<evidence type="ECO:0000256" key="6">
    <source>
        <dbReference type="ARBA" id="ARBA00022989"/>
    </source>
</evidence>
<organism evidence="9 10">
    <name type="scientific">Sphingomonas aurea</name>
    <dbReference type="NCBI Taxonomy" id="3063994"/>
    <lineage>
        <taxon>Bacteria</taxon>
        <taxon>Pseudomonadati</taxon>
        <taxon>Pseudomonadota</taxon>
        <taxon>Alphaproteobacteria</taxon>
        <taxon>Sphingomonadales</taxon>
        <taxon>Sphingomonadaceae</taxon>
        <taxon>Sphingomonas</taxon>
    </lineage>
</organism>
<evidence type="ECO:0000256" key="1">
    <source>
        <dbReference type="ARBA" id="ARBA00004651"/>
    </source>
</evidence>
<evidence type="ECO:0000256" key="7">
    <source>
        <dbReference type="ARBA" id="ARBA00023136"/>
    </source>
</evidence>
<evidence type="ECO:0000256" key="2">
    <source>
        <dbReference type="ARBA" id="ARBA00022475"/>
    </source>
</evidence>
<keyword evidence="5 8" id="KW-0812">Transmembrane</keyword>
<feature type="transmembrane region" description="Helical" evidence="8">
    <location>
        <begin position="190"/>
        <end position="220"/>
    </location>
</feature>
<evidence type="ECO:0000256" key="4">
    <source>
        <dbReference type="ARBA" id="ARBA00022679"/>
    </source>
</evidence>
<evidence type="ECO:0000313" key="10">
    <source>
        <dbReference type="Proteomes" id="UP001230685"/>
    </source>
</evidence>
<keyword evidence="2" id="KW-1003">Cell membrane</keyword>
<feature type="transmembrane region" description="Helical" evidence="8">
    <location>
        <begin position="297"/>
        <end position="316"/>
    </location>
</feature>
<feature type="transmembrane region" description="Helical" evidence="8">
    <location>
        <begin position="232"/>
        <end position="250"/>
    </location>
</feature>